<dbReference type="PANTHER" id="PTHR23149">
    <property type="entry name" value="G PATCH DOMAIN CONTAINING PROTEIN"/>
    <property type="match status" value="1"/>
</dbReference>
<dbReference type="InterPro" id="IPR000467">
    <property type="entry name" value="G_patch_dom"/>
</dbReference>
<accession>A0A5C6GJE8</accession>
<dbReference type="Pfam" id="PF01585">
    <property type="entry name" value="G-patch"/>
    <property type="match status" value="1"/>
</dbReference>
<reference evidence="11" key="1">
    <citation type="submission" date="2018-12" db="EMBL/GenBank/DDBJ databases">
        <title>The complete genome of Metarhizium rileyi, a key fungal pathogen of Lepidoptera.</title>
        <authorList>
            <person name="Binneck E."/>
            <person name="Lastra C.C.L."/>
            <person name="Sosa-Gomez D.R."/>
        </authorList>
    </citation>
    <scope>NUCLEOTIDE SEQUENCE [LARGE SCALE GENOMIC DNA]</scope>
    <source>
        <strain evidence="11">Cep018-CH2</strain>
    </source>
</reference>
<comment type="function">
    <text evidence="7">Involved in rRNA-processing at A0, A1 and A2 sites and negatively regulates telomerase.</text>
</comment>
<feature type="compositionally biased region" description="Low complexity" evidence="8">
    <location>
        <begin position="277"/>
        <end position="306"/>
    </location>
</feature>
<gene>
    <name evidence="10" type="primary">PXR1</name>
    <name evidence="10" type="ORF">ED733_005056</name>
</gene>
<evidence type="ECO:0000313" key="11">
    <source>
        <dbReference type="Proteomes" id="UP000317257"/>
    </source>
</evidence>
<dbReference type="EMBL" id="SBHS01000002">
    <property type="protein sequence ID" value="TWU77912.1"/>
    <property type="molecule type" value="Genomic_DNA"/>
</dbReference>
<sequence>MGLLAEKQSRSRINKDPNNTKWTRDTKTFGQKILRAQGWEPGQYLGVQDAVYSELHTAANASYIRVSLKDDMKGLGYDRAKEDKVTGLDVFSDLLSRLNGKSEESIEVDKQARLVVRTNRYAEARWGPMRFIRGGLLVGDEMQPETTSEESKPASEVGEAPKKSNKEQKCKKRKAAGLEEGESEPTSADAEKKERKRRKEERRVKKLAASAETEENTADEERRSREISKNDKSKSKAKSKTSSEVEDESTELKISKKEKKERKKKKRRKGETEGQDSESAAVSVSSSRVATGTSTPTGSGTRASTPRGSRNFVRSRFIAQKKQALLDTNALAQIFMIKT</sequence>
<evidence type="ECO:0000256" key="6">
    <source>
        <dbReference type="ARBA" id="ARBA00041961"/>
    </source>
</evidence>
<evidence type="ECO:0000256" key="8">
    <source>
        <dbReference type="SAM" id="MobiDB-lite"/>
    </source>
</evidence>
<evidence type="ECO:0000256" key="4">
    <source>
        <dbReference type="ARBA" id="ARBA00023242"/>
    </source>
</evidence>
<evidence type="ECO:0000256" key="2">
    <source>
        <dbReference type="ARBA" id="ARBA00022517"/>
    </source>
</evidence>
<feature type="compositionally biased region" description="Basic residues" evidence="8">
    <location>
        <begin position="194"/>
        <end position="206"/>
    </location>
</feature>
<dbReference type="Proteomes" id="UP000317257">
    <property type="component" value="Unassembled WGS sequence"/>
</dbReference>
<feature type="compositionally biased region" description="Basic and acidic residues" evidence="8">
    <location>
        <begin position="149"/>
        <end position="168"/>
    </location>
</feature>
<organism evidence="10 11">
    <name type="scientific">Metarhizium rileyi (strain RCEF 4871)</name>
    <name type="common">Nomuraea rileyi</name>
    <dbReference type="NCBI Taxonomy" id="1649241"/>
    <lineage>
        <taxon>Eukaryota</taxon>
        <taxon>Fungi</taxon>
        <taxon>Dikarya</taxon>
        <taxon>Ascomycota</taxon>
        <taxon>Pezizomycotina</taxon>
        <taxon>Sordariomycetes</taxon>
        <taxon>Hypocreomycetidae</taxon>
        <taxon>Hypocreales</taxon>
        <taxon>Clavicipitaceae</taxon>
        <taxon>Metarhizium</taxon>
    </lineage>
</organism>
<evidence type="ECO:0000256" key="1">
    <source>
        <dbReference type="ARBA" id="ARBA00004604"/>
    </source>
</evidence>
<dbReference type="InterPro" id="IPR050656">
    <property type="entry name" value="PINX1"/>
</dbReference>
<evidence type="ECO:0000256" key="3">
    <source>
        <dbReference type="ARBA" id="ARBA00022552"/>
    </source>
</evidence>
<evidence type="ECO:0000256" key="7">
    <source>
        <dbReference type="ARBA" id="ARBA00043878"/>
    </source>
</evidence>
<feature type="compositionally biased region" description="Basic residues" evidence="8">
    <location>
        <begin position="256"/>
        <end position="269"/>
    </location>
</feature>
<evidence type="ECO:0000256" key="5">
    <source>
        <dbReference type="ARBA" id="ARBA00038007"/>
    </source>
</evidence>
<dbReference type="SMART" id="SM00443">
    <property type="entry name" value="G_patch"/>
    <property type="match status" value="1"/>
</dbReference>
<dbReference type="GO" id="GO:0006364">
    <property type="term" value="P:rRNA processing"/>
    <property type="evidence" value="ECO:0007669"/>
    <property type="project" value="UniProtKB-KW"/>
</dbReference>
<feature type="compositionally biased region" description="Basic and acidic residues" evidence="8">
    <location>
        <begin position="219"/>
        <end position="234"/>
    </location>
</feature>
<comment type="similarity">
    <text evidence="5">Belongs to the PINX1 family.</text>
</comment>
<keyword evidence="3" id="KW-0698">rRNA processing</keyword>
<evidence type="ECO:0000313" key="10">
    <source>
        <dbReference type="EMBL" id="TWU77912.1"/>
    </source>
</evidence>
<dbReference type="GO" id="GO:0003676">
    <property type="term" value="F:nucleic acid binding"/>
    <property type="evidence" value="ECO:0007669"/>
    <property type="project" value="InterPro"/>
</dbReference>
<proteinExistence type="inferred from homology"/>
<protein>
    <recommendedName>
        <fullName evidence="6">PinX1-related protein 1</fullName>
    </recommendedName>
</protein>
<dbReference type="PROSITE" id="PS50174">
    <property type="entry name" value="G_PATCH"/>
    <property type="match status" value="1"/>
</dbReference>
<dbReference type="AlphaFoldDB" id="A0A5C6GJE8"/>
<feature type="region of interest" description="Disordered" evidence="8">
    <location>
        <begin position="141"/>
        <end position="312"/>
    </location>
</feature>
<feature type="domain" description="G-patch" evidence="9">
    <location>
        <begin position="26"/>
        <end position="80"/>
    </location>
</feature>
<comment type="caution">
    <text evidence="10">The sequence shown here is derived from an EMBL/GenBank/DDBJ whole genome shotgun (WGS) entry which is preliminary data.</text>
</comment>
<feature type="region of interest" description="Disordered" evidence="8">
    <location>
        <begin position="1"/>
        <end position="26"/>
    </location>
</feature>
<keyword evidence="4" id="KW-0539">Nucleus</keyword>
<dbReference type="PANTHER" id="PTHR23149:SF31">
    <property type="entry name" value="PROTEIN PXR1"/>
    <property type="match status" value="1"/>
</dbReference>
<dbReference type="GO" id="GO:0005730">
    <property type="term" value="C:nucleolus"/>
    <property type="evidence" value="ECO:0007669"/>
    <property type="project" value="UniProtKB-SubCell"/>
</dbReference>
<evidence type="ECO:0000259" key="9">
    <source>
        <dbReference type="PROSITE" id="PS50174"/>
    </source>
</evidence>
<name>A0A5C6GJE8_METRR</name>
<comment type="subcellular location">
    <subcellularLocation>
        <location evidence="1">Nucleus</location>
        <location evidence="1">Nucleolus</location>
    </subcellularLocation>
</comment>
<keyword evidence="2" id="KW-0690">Ribosome biogenesis</keyword>